<dbReference type="GO" id="GO:0005886">
    <property type="term" value="C:plasma membrane"/>
    <property type="evidence" value="ECO:0007669"/>
    <property type="project" value="UniProtKB-SubCell"/>
</dbReference>
<dbReference type="Proteomes" id="UP001167919">
    <property type="component" value="Unassembled WGS sequence"/>
</dbReference>
<evidence type="ECO:0000313" key="14">
    <source>
        <dbReference type="Proteomes" id="UP001167919"/>
    </source>
</evidence>
<comment type="similarity">
    <text evidence="7 10">Belongs to the fluoride channel Fluc/FEX (TC 1.A.43) family.</text>
</comment>
<keyword evidence="10" id="KW-0479">Metal-binding</keyword>
<dbReference type="GO" id="GO:0062054">
    <property type="term" value="F:fluoride channel activity"/>
    <property type="evidence" value="ECO:0007669"/>
    <property type="project" value="UniProtKB-UniRule"/>
</dbReference>
<keyword evidence="10" id="KW-0915">Sodium</keyword>
<evidence type="ECO:0000256" key="3">
    <source>
        <dbReference type="ARBA" id="ARBA00022692"/>
    </source>
</evidence>
<protein>
    <recommendedName>
        <fullName evidence="10">Fluoride-specific ion channel FluC</fullName>
    </recommendedName>
</protein>
<keyword evidence="10" id="KW-0406">Ion transport</keyword>
<keyword evidence="3 10" id="KW-0812">Transmembrane</keyword>
<evidence type="ECO:0000313" key="11">
    <source>
        <dbReference type="EMBL" id="MDN6899592.1"/>
    </source>
</evidence>
<evidence type="ECO:0000256" key="9">
    <source>
        <dbReference type="ARBA" id="ARBA00049940"/>
    </source>
</evidence>
<comment type="function">
    <text evidence="9 10">Fluoride-specific ion channel. Important for reducing fluoride concentration in the cell, thus reducing its toxicity.</text>
</comment>
<dbReference type="EMBL" id="CP029684">
    <property type="protein sequence ID" value="QAS70281.1"/>
    <property type="molecule type" value="Genomic_DNA"/>
</dbReference>
<dbReference type="EMBL" id="SDWY01000001">
    <property type="protein sequence ID" value="MDN6899592.1"/>
    <property type="molecule type" value="Genomic_DNA"/>
</dbReference>
<reference evidence="11" key="2">
    <citation type="submission" date="2019-01" db="EMBL/GenBank/DDBJ databases">
        <title>Oenococcus sicerae UCMA17102.</title>
        <authorList>
            <person name="Cousin F.J."/>
            <person name="Le Guellec R."/>
            <person name="Cretenet M."/>
        </authorList>
    </citation>
    <scope>NUCLEOTIDE SEQUENCE</scope>
    <source>
        <strain evidence="11">UCMA17102</strain>
    </source>
</reference>
<dbReference type="PANTHER" id="PTHR28259:SF1">
    <property type="entry name" value="FLUORIDE EXPORT PROTEIN 1-RELATED"/>
    <property type="match status" value="1"/>
</dbReference>
<keyword evidence="4 10" id="KW-1133">Transmembrane helix</keyword>
<comment type="catalytic activity">
    <reaction evidence="8">
        <text>fluoride(in) = fluoride(out)</text>
        <dbReference type="Rhea" id="RHEA:76159"/>
        <dbReference type="ChEBI" id="CHEBI:17051"/>
    </reaction>
    <physiologicalReaction direction="left-to-right" evidence="8">
        <dbReference type="Rhea" id="RHEA:76160"/>
    </physiologicalReaction>
</comment>
<feature type="binding site" evidence="10">
    <location>
        <position position="72"/>
    </location>
    <ligand>
        <name>Na(+)</name>
        <dbReference type="ChEBI" id="CHEBI:29101"/>
        <note>structural</note>
    </ligand>
</feature>
<evidence type="ECO:0000256" key="4">
    <source>
        <dbReference type="ARBA" id="ARBA00022989"/>
    </source>
</evidence>
<name>A0AAJ1RB70_9LACO</name>
<keyword evidence="6 10" id="KW-0407">Ion channel</keyword>
<evidence type="ECO:0000256" key="8">
    <source>
        <dbReference type="ARBA" id="ARBA00035585"/>
    </source>
</evidence>
<keyword evidence="13" id="KW-1185">Reference proteome</keyword>
<feature type="binding site" evidence="10">
    <location>
        <position position="75"/>
    </location>
    <ligand>
        <name>Na(+)</name>
        <dbReference type="ChEBI" id="CHEBI:29101"/>
        <note>structural</note>
    </ligand>
</feature>
<dbReference type="GO" id="GO:0046872">
    <property type="term" value="F:metal ion binding"/>
    <property type="evidence" value="ECO:0007669"/>
    <property type="project" value="UniProtKB-KW"/>
</dbReference>
<evidence type="ECO:0000256" key="10">
    <source>
        <dbReference type="HAMAP-Rule" id="MF_00454"/>
    </source>
</evidence>
<evidence type="ECO:0000256" key="2">
    <source>
        <dbReference type="ARBA" id="ARBA00022475"/>
    </source>
</evidence>
<accession>A0AAJ1RB70</accession>
<evidence type="ECO:0000256" key="6">
    <source>
        <dbReference type="ARBA" id="ARBA00023303"/>
    </source>
</evidence>
<reference evidence="12" key="3">
    <citation type="submission" date="2020-01" db="EMBL/GenBank/DDBJ databases">
        <authorList>
            <person name="Cousin F.J."/>
            <person name="Le Guellec R."/>
            <person name="Cretenet M."/>
        </authorList>
    </citation>
    <scope>NUCLEOTIDE SEQUENCE</scope>
    <source>
        <strain evidence="12">UCMA 15228</strain>
    </source>
</reference>
<evidence type="ECO:0000256" key="5">
    <source>
        <dbReference type="ARBA" id="ARBA00023136"/>
    </source>
</evidence>
<proteinExistence type="inferred from homology"/>
<keyword evidence="10" id="KW-0813">Transport</keyword>
<evidence type="ECO:0000313" key="12">
    <source>
        <dbReference type="EMBL" id="QAS70281.1"/>
    </source>
</evidence>
<organism evidence="11 14">
    <name type="scientific">Oenococcus sicerae</name>
    <dbReference type="NCBI Taxonomy" id="2203724"/>
    <lineage>
        <taxon>Bacteria</taxon>
        <taxon>Bacillati</taxon>
        <taxon>Bacillota</taxon>
        <taxon>Bacilli</taxon>
        <taxon>Lactobacillales</taxon>
        <taxon>Lactobacillaceae</taxon>
        <taxon>Oenococcus</taxon>
    </lineage>
</organism>
<feature type="transmembrane region" description="Helical" evidence="10">
    <location>
        <begin position="29"/>
        <end position="49"/>
    </location>
</feature>
<dbReference type="InterPro" id="IPR003691">
    <property type="entry name" value="FluC"/>
</dbReference>
<gene>
    <name evidence="10" type="primary">fluC</name>
    <name evidence="10" type="synonym">crcB</name>
    <name evidence="12" type="ORF">DLJ48_06980</name>
    <name evidence="11" type="ORF">EVC35_01030</name>
</gene>
<comment type="subcellular location">
    <subcellularLocation>
        <location evidence="1 10">Cell membrane</location>
        <topology evidence="1 10">Multi-pass membrane protein</topology>
    </subcellularLocation>
</comment>
<dbReference type="RefSeq" id="WP_128686750.1">
    <property type="nucleotide sequence ID" value="NZ_CP029684.2"/>
</dbReference>
<dbReference type="PANTHER" id="PTHR28259">
    <property type="entry name" value="FLUORIDE EXPORT PROTEIN 1-RELATED"/>
    <property type="match status" value="1"/>
</dbReference>
<comment type="activity regulation">
    <text evidence="10">Na(+) is not transported, but it plays an essential structural role and its presence is essential for fluoride channel function.</text>
</comment>
<dbReference type="Pfam" id="PF02537">
    <property type="entry name" value="CRCB"/>
    <property type="match status" value="1"/>
</dbReference>
<keyword evidence="2 10" id="KW-1003">Cell membrane</keyword>
<feature type="transmembrane region" description="Helical" evidence="10">
    <location>
        <begin position="93"/>
        <end position="113"/>
    </location>
</feature>
<dbReference type="GO" id="GO:0140114">
    <property type="term" value="P:cellular detoxification of fluoride"/>
    <property type="evidence" value="ECO:0007669"/>
    <property type="project" value="UniProtKB-UniRule"/>
</dbReference>
<dbReference type="HAMAP" id="MF_00454">
    <property type="entry name" value="FluC"/>
    <property type="match status" value="1"/>
</dbReference>
<dbReference type="Proteomes" id="UP000286907">
    <property type="component" value="Chromosome"/>
</dbReference>
<evidence type="ECO:0000256" key="7">
    <source>
        <dbReference type="ARBA" id="ARBA00035120"/>
    </source>
</evidence>
<evidence type="ECO:0000256" key="1">
    <source>
        <dbReference type="ARBA" id="ARBA00004651"/>
    </source>
</evidence>
<feature type="transmembrane region" description="Helical" evidence="10">
    <location>
        <begin position="61"/>
        <end position="81"/>
    </location>
</feature>
<sequence length="125" mass="13701">MLRNFSIVFVCGFVGGGLREIIELIFKNSAPLATLAINLVGALFMGMAYEYIVQTKHDTSSFALIIGTGLIGSFTTFATFIADMHELMITREILNAVCYLTASVVFGILLLLMGRLIVRSCYHVV</sequence>
<evidence type="ECO:0000313" key="13">
    <source>
        <dbReference type="Proteomes" id="UP000286907"/>
    </source>
</evidence>
<dbReference type="AlphaFoldDB" id="A0AAJ1RB70"/>
<reference evidence="12 13" key="1">
    <citation type="journal article" date="2019" name="Syst. Appl. Microbiol.">
        <title>Oenococcus sicerae sp. nov., isolated from French cider.</title>
        <authorList>
            <person name="Cousin F.J."/>
            <person name="Le Guellec R."/>
            <person name="Chagnot C."/>
            <person name="Goux D."/>
            <person name="Dalmasso M."/>
            <person name="Laplace J.M."/>
            <person name="Cretenet M."/>
        </authorList>
    </citation>
    <scope>NUCLEOTIDE SEQUENCE [LARGE SCALE GENOMIC DNA]</scope>
    <source>
        <strain evidence="12 13">UCMA 15228</strain>
    </source>
</reference>
<keyword evidence="5 10" id="KW-0472">Membrane</keyword>